<feature type="compositionally biased region" description="Basic residues" evidence="1">
    <location>
        <begin position="37"/>
        <end position="53"/>
    </location>
</feature>
<dbReference type="Proteomes" id="UP001320119">
    <property type="component" value="Chromosome"/>
</dbReference>
<evidence type="ECO:0000313" key="2">
    <source>
        <dbReference type="EMBL" id="BCD98534.1"/>
    </source>
</evidence>
<feature type="region of interest" description="Disordered" evidence="1">
    <location>
        <begin position="1"/>
        <end position="74"/>
    </location>
</feature>
<dbReference type="RefSeq" id="WP_236982945.1">
    <property type="nucleotide sequence ID" value="NZ_AP023086.1"/>
</dbReference>
<name>A0AAN1WJ62_9GAMM</name>
<protein>
    <submittedName>
        <fullName evidence="2">Uncharacterized protein</fullName>
    </submittedName>
</protein>
<evidence type="ECO:0000256" key="1">
    <source>
        <dbReference type="SAM" id="MobiDB-lite"/>
    </source>
</evidence>
<reference evidence="2 3" key="1">
    <citation type="journal article" date="2022" name="IScience">
        <title>An ultrasensitive nanofiber-based assay for enzymatic hydrolysis and deep-sea microbial degradation of cellulose.</title>
        <authorList>
            <person name="Tsudome M."/>
            <person name="Tachioka M."/>
            <person name="Miyazaki M."/>
            <person name="Uchimura K."/>
            <person name="Tsuda M."/>
            <person name="Takaki Y."/>
            <person name="Deguchi S."/>
        </authorList>
    </citation>
    <scope>NUCLEOTIDE SEQUENCE [LARGE SCALE GENOMIC DNA]</scope>
    <source>
        <strain evidence="2 3">GE09</strain>
    </source>
</reference>
<dbReference type="AlphaFoldDB" id="A0AAN1WJ62"/>
<proteinExistence type="predicted"/>
<gene>
    <name evidence="2" type="ORF">MARGE09_P2735</name>
</gene>
<keyword evidence="3" id="KW-1185">Reference proteome</keyword>
<dbReference type="KEGG" id="marq:MARGE09_P2735"/>
<feature type="compositionally biased region" description="Basic and acidic residues" evidence="1">
    <location>
        <begin position="54"/>
        <end position="74"/>
    </location>
</feature>
<sequence length="74" mass="8651">MIPIDPVKPPAPQRGTLKVHRVKPVTSRLNQSDTPRKDRRQKTDRRKNSFRHRGAFEMRAGVDRRGIQHVDEEV</sequence>
<evidence type="ECO:0000313" key="3">
    <source>
        <dbReference type="Proteomes" id="UP001320119"/>
    </source>
</evidence>
<dbReference type="EMBL" id="AP023086">
    <property type="protein sequence ID" value="BCD98534.1"/>
    <property type="molecule type" value="Genomic_DNA"/>
</dbReference>
<organism evidence="2 3">
    <name type="scientific">Marinagarivorans cellulosilyticus</name>
    <dbReference type="NCBI Taxonomy" id="2721545"/>
    <lineage>
        <taxon>Bacteria</taxon>
        <taxon>Pseudomonadati</taxon>
        <taxon>Pseudomonadota</taxon>
        <taxon>Gammaproteobacteria</taxon>
        <taxon>Cellvibrionales</taxon>
        <taxon>Cellvibrionaceae</taxon>
        <taxon>Marinagarivorans</taxon>
    </lineage>
</organism>
<feature type="compositionally biased region" description="Pro residues" evidence="1">
    <location>
        <begin position="1"/>
        <end position="12"/>
    </location>
</feature>
<accession>A0AAN1WJ62</accession>